<dbReference type="Pfam" id="PF01734">
    <property type="entry name" value="Patatin"/>
    <property type="match status" value="1"/>
</dbReference>
<sequence length="831" mass="91652">MGSTFSSFRVEETVSTHYNHVTVLEKKVDGSASLRLYHVTSNRFEAVLFNPKHSPNCFCLFRITEEVEARKKFKVLHKKLSPFYQSSSKCYNSTVLQELISCLEQHPDWSLAHVASHVGLPECLKHKAIGDSIDSSCSDKKRTPLHLASRSGKLEFVQSLMDFDPKLLVKDKLGNTPLHYAAQKYPEVVNSLLKKGHELGNQLSEVVNATNSKHESALDVACHYSQNDSVQMLLEAGADPRKSHEGVHAIHTAMKVRSEACAATLLEFHPEQIHARDTKYGGTPLHWAKTKEGVELLVNRGADIEAQNNDGETPLHIMARRRRLGCVVMLLSVGANVNAQSSDGSTPLHYAGVVDELDIVRALIVFGADVNLTNKRHETARHKVTVVRQPRWRDVVRALGFVGAAPCDKSQNGCTLECSKPFQEQMVIGETGVRADPKLPGYQDVISITAGLVSAGLFQSSPGLDTVDSGQAAQGSHNESIFKSLHGKESVLTLDGGGIRGLILIQLLLALEEFTKQPIVKLFDWIGGTSTGGILALAVAHGKSARCCQGLYFRMKDLVFRGQRPYDSEPLEKFLRQEFGEDVKMTSVLYPRVLVTGVLADRRPASLHFFRNFDVPDDHCGDSRGKLNFKPPPKPSEQLVWRAARGTGAAPSFFRAMGQFLDGGLIANNPTLDVMTDIHKYNTSVRGEQAVPMGLIVSLGTGIPPPAHVPSFDVFKPESVLDATNVLMGARALGELLIDQGEDCQRNYSATIHINFVVASATATHGPVVERARAWCQMVGLPYYRFSSPMSYDVGLDETDDRVLVQMLWETRVYVLQHFNEFRELANKLTS</sequence>
<evidence type="ECO:0000259" key="9">
    <source>
        <dbReference type="PROSITE" id="PS51635"/>
    </source>
</evidence>
<comment type="catalytic activity">
    <reaction evidence="6">
        <text>a 1,2-diacyl-sn-glycero-3-phosphocholine + H2O = a 1-acyl-sn-glycero-3-phosphocholine + a fatty acid + H(+)</text>
        <dbReference type="Rhea" id="RHEA:15801"/>
        <dbReference type="ChEBI" id="CHEBI:15377"/>
        <dbReference type="ChEBI" id="CHEBI:15378"/>
        <dbReference type="ChEBI" id="CHEBI:28868"/>
        <dbReference type="ChEBI" id="CHEBI:57643"/>
        <dbReference type="ChEBI" id="CHEBI:58168"/>
        <dbReference type="EC" id="3.1.1.4"/>
    </reaction>
    <physiologicalReaction direction="left-to-right" evidence="6">
        <dbReference type="Rhea" id="RHEA:15802"/>
    </physiologicalReaction>
</comment>
<evidence type="ECO:0000313" key="10">
    <source>
        <dbReference type="EMBL" id="KAK2553319.1"/>
    </source>
</evidence>
<dbReference type="InterPro" id="IPR016035">
    <property type="entry name" value="Acyl_Trfase/lysoPLipase"/>
</dbReference>
<keyword evidence="4 7" id="KW-0040">ANK repeat</keyword>
<feature type="short sequence motif" description="DGA/G" evidence="8">
    <location>
        <begin position="662"/>
        <end position="664"/>
    </location>
</feature>
<dbReference type="AlphaFoldDB" id="A0AAD9Q252"/>
<dbReference type="GO" id="GO:0005739">
    <property type="term" value="C:mitochondrion"/>
    <property type="evidence" value="ECO:0007669"/>
    <property type="project" value="TreeGrafter"/>
</dbReference>
<dbReference type="Pfam" id="PF12796">
    <property type="entry name" value="Ank_2"/>
    <property type="match status" value="2"/>
</dbReference>
<dbReference type="PROSITE" id="PS50088">
    <property type="entry name" value="ANK_REPEAT"/>
    <property type="match status" value="3"/>
</dbReference>
<dbReference type="SUPFAM" id="SSF52151">
    <property type="entry name" value="FabD/lysophospholipase-like"/>
    <property type="match status" value="1"/>
</dbReference>
<dbReference type="PROSITE" id="PS51635">
    <property type="entry name" value="PNPLA"/>
    <property type="match status" value="1"/>
</dbReference>
<dbReference type="Gene3D" id="3.40.1090.10">
    <property type="entry name" value="Cytosolic phospholipase A2 catalytic domain"/>
    <property type="match status" value="1"/>
</dbReference>
<evidence type="ECO:0000256" key="3">
    <source>
        <dbReference type="ARBA" id="ARBA00022801"/>
    </source>
</evidence>
<accession>A0AAD9Q252</accession>
<protein>
    <recommendedName>
        <fullName evidence="1">phospholipase A2</fullName>
        <ecNumber evidence="1">3.1.1.4</ecNumber>
    </recommendedName>
</protein>
<keyword evidence="2" id="KW-0677">Repeat</keyword>
<name>A0AAD9Q252_ACRCE</name>
<dbReference type="GO" id="GO:0016042">
    <property type="term" value="P:lipid catabolic process"/>
    <property type="evidence" value="ECO:0007669"/>
    <property type="project" value="UniProtKB-UniRule"/>
</dbReference>
<dbReference type="EC" id="3.1.1.4" evidence="1"/>
<proteinExistence type="predicted"/>
<comment type="caution">
    <text evidence="10">The sequence shown here is derived from an EMBL/GenBank/DDBJ whole genome shotgun (WGS) entry which is preliminary data.</text>
</comment>
<organism evidence="10 11">
    <name type="scientific">Acropora cervicornis</name>
    <name type="common">Staghorn coral</name>
    <dbReference type="NCBI Taxonomy" id="6130"/>
    <lineage>
        <taxon>Eukaryota</taxon>
        <taxon>Metazoa</taxon>
        <taxon>Cnidaria</taxon>
        <taxon>Anthozoa</taxon>
        <taxon>Hexacorallia</taxon>
        <taxon>Scleractinia</taxon>
        <taxon>Astrocoeniina</taxon>
        <taxon>Acroporidae</taxon>
        <taxon>Acropora</taxon>
    </lineage>
</organism>
<reference evidence="10" key="1">
    <citation type="journal article" date="2023" name="G3 (Bethesda)">
        <title>Whole genome assembly and annotation of the endangered Caribbean coral Acropora cervicornis.</title>
        <authorList>
            <person name="Selwyn J.D."/>
            <person name="Vollmer S.V."/>
        </authorList>
    </citation>
    <scope>NUCLEOTIDE SEQUENCE</scope>
    <source>
        <strain evidence="10">K2</strain>
    </source>
</reference>
<dbReference type="SMART" id="SM00248">
    <property type="entry name" value="ANK"/>
    <property type="match status" value="7"/>
</dbReference>
<evidence type="ECO:0000256" key="2">
    <source>
        <dbReference type="ARBA" id="ARBA00022737"/>
    </source>
</evidence>
<dbReference type="GO" id="GO:0047499">
    <property type="term" value="F:calcium-independent phospholipase A2 activity"/>
    <property type="evidence" value="ECO:0007669"/>
    <property type="project" value="InterPro"/>
</dbReference>
<dbReference type="InterPro" id="IPR047148">
    <property type="entry name" value="PLPL9"/>
</dbReference>
<gene>
    <name evidence="10" type="ORF">P5673_025286</name>
</gene>
<dbReference type="PANTHER" id="PTHR24139">
    <property type="entry name" value="CALCIUM-INDEPENDENT PHOSPHOLIPASE A2"/>
    <property type="match status" value="1"/>
</dbReference>
<dbReference type="CDD" id="cd07212">
    <property type="entry name" value="Pat_PNPLA9"/>
    <property type="match status" value="1"/>
</dbReference>
<dbReference type="GO" id="GO:2000304">
    <property type="term" value="P:positive regulation of ceramide biosynthetic process"/>
    <property type="evidence" value="ECO:0007669"/>
    <property type="project" value="TreeGrafter"/>
</dbReference>
<evidence type="ECO:0000256" key="6">
    <source>
        <dbReference type="ARBA" id="ARBA00023422"/>
    </source>
</evidence>
<keyword evidence="8" id="KW-0442">Lipid degradation</keyword>
<evidence type="ECO:0000313" key="11">
    <source>
        <dbReference type="Proteomes" id="UP001249851"/>
    </source>
</evidence>
<feature type="active site" description="Nucleophile" evidence="8">
    <location>
        <position position="530"/>
    </location>
</feature>
<reference evidence="10" key="2">
    <citation type="journal article" date="2023" name="Science">
        <title>Genomic signatures of disease resistance in endangered staghorn corals.</title>
        <authorList>
            <person name="Vollmer S.V."/>
            <person name="Selwyn J.D."/>
            <person name="Despard B.A."/>
            <person name="Roesel C.L."/>
        </authorList>
    </citation>
    <scope>NUCLEOTIDE SEQUENCE</scope>
    <source>
        <strain evidence="10">K2</strain>
    </source>
</reference>
<dbReference type="PROSITE" id="PS50297">
    <property type="entry name" value="ANK_REP_REGION"/>
    <property type="match status" value="3"/>
</dbReference>
<feature type="active site" description="Proton acceptor" evidence="8">
    <location>
        <position position="662"/>
    </location>
</feature>
<keyword evidence="11" id="KW-1185">Reference proteome</keyword>
<keyword evidence="5 8" id="KW-0443">Lipid metabolism</keyword>
<feature type="repeat" description="ANK" evidence="7">
    <location>
        <begin position="140"/>
        <end position="172"/>
    </location>
</feature>
<dbReference type="EMBL" id="JARQWQ010000078">
    <property type="protein sequence ID" value="KAK2553319.1"/>
    <property type="molecule type" value="Genomic_DNA"/>
</dbReference>
<dbReference type="SUPFAM" id="SSF48403">
    <property type="entry name" value="Ankyrin repeat"/>
    <property type="match status" value="1"/>
</dbReference>
<dbReference type="InterPro" id="IPR002110">
    <property type="entry name" value="Ankyrin_rpt"/>
</dbReference>
<feature type="short sequence motif" description="GXSXG" evidence="8">
    <location>
        <begin position="528"/>
        <end position="532"/>
    </location>
</feature>
<dbReference type="Proteomes" id="UP001249851">
    <property type="component" value="Unassembled WGS sequence"/>
</dbReference>
<feature type="repeat" description="ANK" evidence="7">
    <location>
        <begin position="310"/>
        <end position="342"/>
    </location>
</feature>
<evidence type="ECO:0000256" key="8">
    <source>
        <dbReference type="PROSITE-ProRule" id="PRU01161"/>
    </source>
</evidence>
<dbReference type="PANTHER" id="PTHR24139:SF34">
    <property type="entry name" value="85_88 KDA CALCIUM-INDEPENDENT PHOSPHOLIPASE A2"/>
    <property type="match status" value="1"/>
</dbReference>
<evidence type="ECO:0000256" key="1">
    <source>
        <dbReference type="ARBA" id="ARBA00013278"/>
    </source>
</evidence>
<keyword evidence="3 8" id="KW-0378">Hydrolase</keyword>
<dbReference type="GO" id="GO:0052816">
    <property type="term" value="F:long-chain fatty acyl-CoA hydrolase activity"/>
    <property type="evidence" value="ECO:0007669"/>
    <property type="project" value="TreeGrafter"/>
</dbReference>
<feature type="repeat" description="ANK" evidence="7">
    <location>
        <begin position="343"/>
        <end position="375"/>
    </location>
</feature>
<evidence type="ECO:0000256" key="5">
    <source>
        <dbReference type="ARBA" id="ARBA00023098"/>
    </source>
</evidence>
<evidence type="ECO:0000256" key="7">
    <source>
        <dbReference type="PROSITE-ProRule" id="PRU00023"/>
    </source>
</evidence>
<feature type="short sequence motif" description="GXGXXG" evidence="8">
    <location>
        <begin position="496"/>
        <end position="501"/>
    </location>
</feature>
<dbReference type="Gene3D" id="1.25.40.20">
    <property type="entry name" value="Ankyrin repeat-containing domain"/>
    <property type="match status" value="1"/>
</dbReference>
<feature type="domain" description="PNPLA" evidence="9">
    <location>
        <begin position="492"/>
        <end position="675"/>
    </location>
</feature>
<dbReference type="PRINTS" id="PR01415">
    <property type="entry name" value="ANKYRIN"/>
</dbReference>
<dbReference type="InterPro" id="IPR036770">
    <property type="entry name" value="Ankyrin_rpt-contain_sf"/>
</dbReference>
<evidence type="ECO:0000256" key="4">
    <source>
        <dbReference type="ARBA" id="ARBA00023043"/>
    </source>
</evidence>
<dbReference type="InterPro" id="IPR002641">
    <property type="entry name" value="PNPLA_dom"/>
</dbReference>